<reference evidence="5 6" key="1">
    <citation type="submission" date="2018-12" db="EMBL/GenBank/DDBJ databases">
        <authorList>
            <person name="Li S."/>
            <person name="Yang R."/>
            <person name="Chen G."/>
            <person name="Zou L."/>
            <person name="Zhang C."/>
            <person name="Chen Y."/>
            <person name="Liu Z."/>
            <person name="Li Y."/>
            <person name="Yan Y."/>
            <person name="Huang M."/>
            <person name="Chen T."/>
        </authorList>
    </citation>
    <scope>NUCLEOTIDE SEQUENCE [LARGE SCALE GENOMIC DNA]</scope>
    <source>
        <strain evidence="5 6">1257</strain>
    </source>
</reference>
<evidence type="ECO:0000256" key="1">
    <source>
        <dbReference type="ARBA" id="ARBA00023015"/>
    </source>
</evidence>
<name>A0A3Q8U4G4_9PSED</name>
<dbReference type="SUPFAM" id="SSF51306">
    <property type="entry name" value="LexA/Signal peptidase"/>
    <property type="match status" value="1"/>
</dbReference>
<dbReference type="CDD" id="cd06529">
    <property type="entry name" value="S24_LexA-like"/>
    <property type="match status" value="1"/>
</dbReference>
<proteinExistence type="predicted"/>
<evidence type="ECO:0000313" key="6">
    <source>
        <dbReference type="Proteomes" id="UP000268230"/>
    </source>
</evidence>
<evidence type="ECO:0000256" key="3">
    <source>
        <dbReference type="ARBA" id="ARBA00023163"/>
    </source>
</evidence>
<keyword evidence="2" id="KW-0238">DNA-binding</keyword>
<keyword evidence="1" id="KW-0805">Transcription regulation</keyword>
<sequence>MNSRFEGKQARIADALGKSANYISRCLARPDSSGAKKIGEDLAREIEDTLGLPRYAMDQPGLSAKASPDIQSNAEIVGSFDVWDDDTPLTDDEVYVPFLKEVELSAGQGRTAVEQSSGRKLRFGKLTLRRQGVQPSDAVCVTVSGNSMEPVLPDGSTVGVDQGRTAIVDGKMYAINHGGQLRVKTLYRLPGGGIRLRSFNRDEHPDEEYSADDLITKHILVIGRVFWYSVLL</sequence>
<gene>
    <name evidence="5" type="ORF">EJA05_14185</name>
</gene>
<dbReference type="EMBL" id="CP034338">
    <property type="protein sequence ID" value="AZL71460.1"/>
    <property type="molecule type" value="Genomic_DNA"/>
</dbReference>
<dbReference type="OrthoDB" id="8613261at2"/>
<protein>
    <submittedName>
        <fullName evidence="5">Helix-turn-helix transcriptional regulator</fullName>
    </submittedName>
</protein>
<accession>A0A3Q8U4G4</accession>
<organism evidence="5 6">
    <name type="scientific">Pseudomonas entomophila</name>
    <dbReference type="NCBI Taxonomy" id="312306"/>
    <lineage>
        <taxon>Bacteria</taxon>
        <taxon>Pseudomonadati</taxon>
        <taxon>Pseudomonadota</taxon>
        <taxon>Gammaproteobacteria</taxon>
        <taxon>Pseudomonadales</taxon>
        <taxon>Pseudomonadaceae</taxon>
        <taxon>Pseudomonas</taxon>
    </lineage>
</organism>
<dbReference type="PANTHER" id="PTHR40661:SF2">
    <property type="entry name" value="HTH-TYPE TRANSCRIPTIONAL REGULATOR PRTR"/>
    <property type="match status" value="1"/>
</dbReference>
<dbReference type="Gene3D" id="2.10.109.10">
    <property type="entry name" value="Umud Fragment, subunit A"/>
    <property type="match status" value="1"/>
</dbReference>
<dbReference type="PANTHER" id="PTHR40661">
    <property type="match status" value="1"/>
</dbReference>
<feature type="domain" description="Peptidase S24/S26A/S26B/S26C" evidence="4">
    <location>
        <begin position="103"/>
        <end position="225"/>
    </location>
</feature>
<dbReference type="AlphaFoldDB" id="A0A3Q8U4G4"/>
<evidence type="ECO:0000256" key="2">
    <source>
        <dbReference type="ARBA" id="ARBA00023125"/>
    </source>
</evidence>
<dbReference type="InterPro" id="IPR039418">
    <property type="entry name" value="LexA-like"/>
</dbReference>
<dbReference type="InterPro" id="IPR036286">
    <property type="entry name" value="LexA/Signal_pep-like_sf"/>
</dbReference>
<dbReference type="KEGG" id="pory:EJA05_14185"/>
<dbReference type="Pfam" id="PF00717">
    <property type="entry name" value="Peptidase_S24"/>
    <property type="match status" value="1"/>
</dbReference>
<dbReference type="GO" id="GO:0003677">
    <property type="term" value="F:DNA binding"/>
    <property type="evidence" value="ECO:0007669"/>
    <property type="project" value="UniProtKB-KW"/>
</dbReference>
<keyword evidence="3" id="KW-0804">Transcription</keyword>
<dbReference type="InterPro" id="IPR015927">
    <property type="entry name" value="Peptidase_S24_S26A/B/C"/>
</dbReference>
<evidence type="ECO:0000313" key="5">
    <source>
        <dbReference type="EMBL" id="AZL71460.1"/>
    </source>
</evidence>
<evidence type="ECO:0000259" key="4">
    <source>
        <dbReference type="Pfam" id="PF00717"/>
    </source>
</evidence>
<dbReference type="Proteomes" id="UP000268230">
    <property type="component" value="Chromosome"/>
</dbReference>